<organism evidence="2">
    <name type="scientific">Salvia splendens</name>
    <name type="common">Scarlet sage</name>
    <dbReference type="NCBI Taxonomy" id="180675"/>
    <lineage>
        <taxon>Eukaryota</taxon>
        <taxon>Viridiplantae</taxon>
        <taxon>Streptophyta</taxon>
        <taxon>Embryophyta</taxon>
        <taxon>Tracheophyta</taxon>
        <taxon>Spermatophyta</taxon>
        <taxon>Magnoliopsida</taxon>
        <taxon>eudicotyledons</taxon>
        <taxon>Gunneridae</taxon>
        <taxon>Pentapetalae</taxon>
        <taxon>asterids</taxon>
        <taxon>lamiids</taxon>
        <taxon>Lamiales</taxon>
        <taxon>Lamiaceae</taxon>
        <taxon>Nepetoideae</taxon>
        <taxon>Mentheae</taxon>
        <taxon>Salviinae</taxon>
        <taxon>Salvia</taxon>
        <taxon>Salvia subgen. Calosphace</taxon>
        <taxon>core Calosphace</taxon>
    </lineage>
</organism>
<dbReference type="Pfam" id="PF02620">
    <property type="entry name" value="YceD"/>
    <property type="match status" value="1"/>
</dbReference>
<dbReference type="GO" id="GO:0005524">
    <property type="term" value="F:ATP binding"/>
    <property type="evidence" value="ECO:0007669"/>
    <property type="project" value="UniProtKB-UniRule"/>
</dbReference>
<keyword evidence="1" id="KW-0547">Nucleotide-binding</keyword>
<name>A0A8X8X6H1_SALSN</name>
<evidence type="ECO:0000313" key="2">
    <source>
        <dbReference type="EMBL" id="KAG6407680.1"/>
    </source>
</evidence>
<feature type="binding site" evidence="1">
    <location>
        <position position="276"/>
    </location>
    <ligand>
        <name>ATP</name>
        <dbReference type="ChEBI" id="CHEBI:30616"/>
    </ligand>
</feature>
<dbReference type="SUPFAM" id="SSF56112">
    <property type="entry name" value="Protein kinase-like (PK-like)"/>
    <property type="match status" value="1"/>
</dbReference>
<evidence type="ECO:0000313" key="3">
    <source>
        <dbReference type="Proteomes" id="UP000298416"/>
    </source>
</evidence>
<proteinExistence type="predicted"/>
<keyword evidence="3" id="KW-1185">Reference proteome</keyword>
<gene>
    <name evidence="2" type="ORF">SASPL_130677</name>
</gene>
<accession>A0A8X8X6H1</accession>
<dbReference type="InterPro" id="IPR044985">
    <property type="entry name" value="YceD_plant"/>
</dbReference>
<dbReference type="InterPro" id="IPR017441">
    <property type="entry name" value="Protein_kinase_ATP_BS"/>
</dbReference>
<dbReference type="AlphaFoldDB" id="A0A8X8X6H1"/>
<dbReference type="PANTHER" id="PTHR37734:SF1">
    <property type="entry name" value="LARGE RIBOSOMAL RNA SUBUNIT ACCUMULATION PROTEIN YCED HOMOLOG 2, CHLOROPLASTIC"/>
    <property type="match status" value="1"/>
</dbReference>
<reference evidence="2" key="2">
    <citation type="submission" date="2020-08" db="EMBL/GenBank/DDBJ databases">
        <title>Plant Genome Project.</title>
        <authorList>
            <person name="Zhang R.-G."/>
        </authorList>
    </citation>
    <scope>NUCLEOTIDE SEQUENCE</scope>
    <source>
        <strain evidence="2">Huo1</strain>
        <tissue evidence="2">Leaf</tissue>
    </source>
</reference>
<dbReference type="Proteomes" id="UP000298416">
    <property type="component" value="Unassembled WGS sequence"/>
</dbReference>
<keyword evidence="1" id="KW-0067">ATP-binding</keyword>
<sequence>MVVVGRLISSFSPNIINRFSSDNPKLISSSRASTNSARRNEFPTKKKSKPRLIAISTAEAKWHGNWNSEYLFSLRDLQLLDLSDDDGVHKDTNVSINLSVQKHAGFGLSVEGMITTSFTRKCCNCCSPYLRDINATFKVWILPSTRTIRDSSNQLPDIGGDDPSVIYVRPGYEADLDSLIQDTVRLATSVKETCSETCEKAEPKLHRKYRCNECTFDRSKVEQAFGIEEESRTHIDLMSMQYGKVGDMLGDEIGKGAYGRVYKGLDLENGDFVAIKQVSLENIAQEDLNIIMV</sequence>
<dbReference type="PANTHER" id="PTHR37734">
    <property type="entry name" value="LARGE RIBOSOMAL RNA SUBUNIT ACCUMULATION PROTEIN YCED HOMOLOG 2, CHLOROPLASTIC"/>
    <property type="match status" value="1"/>
</dbReference>
<evidence type="ECO:0000256" key="1">
    <source>
        <dbReference type="PROSITE-ProRule" id="PRU10141"/>
    </source>
</evidence>
<dbReference type="EMBL" id="PNBA02000011">
    <property type="protein sequence ID" value="KAG6407680.1"/>
    <property type="molecule type" value="Genomic_DNA"/>
</dbReference>
<protein>
    <submittedName>
        <fullName evidence="2">Uncharacterized protein</fullName>
    </submittedName>
</protein>
<dbReference type="InterPro" id="IPR003772">
    <property type="entry name" value="YceD"/>
</dbReference>
<dbReference type="PROSITE" id="PS00107">
    <property type="entry name" value="PROTEIN_KINASE_ATP"/>
    <property type="match status" value="1"/>
</dbReference>
<reference evidence="2" key="1">
    <citation type="submission" date="2018-01" db="EMBL/GenBank/DDBJ databases">
        <authorList>
            <person name="Mao J.F."/>
        </authorList>
    </citation>
    <scope>NUCLEOTIDE SEQUENCE</scope>
    <source>
        <strain evidence="2">Huo1</strain>
        <tissue evidence="2">Leaf</tissue>
    </source>
</reference>
<dbReference type="Gene3D" id="3.30.200.20">
    <property type="entry name" value="Phosphorylase Kinase, domain 1"/>
    <property type="match status" value="1"/>
</dbReference>
<comment type="caution">
    <text evidence="2">The sequence shown here is derived from an EMBL/GenBank/DDBJ whole genome shotgun (WGS) entry which is preliminary data.</text>
</comment>
<dbReference type="InterPro" id="IPR011009">
    <property type="entry name" value="Kinase-like_dom_sf"/>
</dbReference>